<feature type="compositionally biased region" description="Basic residues" evidence="2">
    <location>
        <begin position="177"/>
        <end position="196"/>
    </location>
</feature>
<dbReference type="GO" id="GO:0008270">
    <property type="term" value="F:zinc ion binding"/>
    <property type="evidence" value="ECO:0007669"/>
    <property type="project" value="UniProtKB-KW"/>
</dbReference>
<feature type="compositionally biased region" description="Basic and acidic residues" evidence="2">
    <location>
        <begin position="152"/>
        <end position="164"/>
    </location>
</feature>
<accession>A0A7G2E123</accession>
<name>A0A7G2E123_ARATH</name>
<dbReference type="Proteomes" id="UP000516314">
    <property type="component" value="Chromosome 1"/>
</dbReference>
<proteinExistence type="predicted"/>
<feature type="domain" description="CCHC-type" evidence="3">
    <location>
        <begin position="354"/>
        <end position="368"/>
    </location>
</feature>
<protein>
    <submittedName>
        <fullName evidence="4">(thale cress) hypothetical protein</fullName>
    </submittedName>
</protein>
<dbReference type="Gene3D" id="4.10.60.10">
    <property type="entry name" value="Zinc finger, CCHC-type"/>
    <property type="match status" value="1"/>
</dbReference>
<dbReference type="GO" id="GO:0003676">
    <property type="term" value="F:nucleic acid binding"/>
    <property type="evidence" value="ECO:0007669"/>
    <property type="project" value="InterPro"/>
</dbReference>
<evidence type="ECO:0000313" key="5">
    <source>
        <dbReference type="Proteomes" id="UP000516314"/>
    </source>
</evidence>
<feature type="compositionally biased region" description="Polar residues" evidence="2">
    <location>
        <begin position="132"/>
        <end position="149"/>
    </location>
</feature>
<dbReference type="AlphaFoldDB" id="A0A7G2E123"/>
<dbReference type="InterPro" id="IPR036875">
    <property type="entry name" value="Znf_CCHC_sf"/>
</dbReference>
<keyword evidence="1" id="KW-0862">Zinc</keyword>
<dbReference type="InterPro" id="IPR001878">
    <property type="entry name" value="Znf_CCHC"/>
</dbReference>
<evidence type="ECO:0000259" key="3">
    <source>
        <dbReference type="PROSITE" id="PS50158"/>
    </source>
</evidence>
<dbReference type="SUPFAM" id="SSF57756">
    <property type="entry name" value="Retrovirus zinc finger-like domains"/>
    <property type="match status" value="1"/>
</dbReference>
<reference evidence="4 5" key="1">
    <citation type="submission" date="2020-09" db="EMBL/GenBank/DDBJ databases">
        <authorList>
            <person name="Ashkenazy H."/>
        </authorList>
    </citation>
    <scope>NUCLEOTIDE SEQUENCE [LARGE SCALE GENOMIC DNA]</scope>
    <source>
        <strain evidence="5">cv. Cdm-0</strain>
    </source>
</reference>
<sequence>MFDEGSPFPPPSWRAYHNDMVKIENGREDRLVLLCPINHLVESLRKDKIARKGVRTLWEVTRIMRGIIMSLGDQQLGHFLVHKQPSSPPQLLDIYSTELQDHEAQIQPANDLNPSENLMFPCDYKKREQVPKLSTKTLSRQSRTIQTTGDRCCVEPEPPRESSSPERSVITNPPLRRSSRHVKQTRNLKMPPRRAGRPANARVNRVANAPVVGQDQPPVVAQPAHAAQADEAAQTANAAHAAEIAANRTEMQELRNMMRCTSLVELVEEAARLEIGLVEEAMDLKRAQAKVTKGAESQKCTWDNRGAVPVQNGQHCATCGKRHSGACWSKSGNCFSCGQAGHIWSNCPGKDNNCRRCGKPGHFARDCRVNLAGGQPGNQNRGIMPPPPKRQAVGPRVYAIAGEEDVDEDGADPIVGKSS</sequence>
<organism evidence="4 5">
    <name type="scientific">Arabidopsis thaliana</name>
    <name type="common">Mouse-ear cress</name>
    <dbReference type="NCBI Taxonomy" id="3702"/>
    <lineage>
        <taxon>Eukaryota</taxon>
        <taxon>Viridiplantae</taxon>
        <taxon>Streptophyta</taxon>
        <taxon>Embryophyta</taxon>
        <taxon>Tracheophyta</taxon>
        <taxon>Spermatophyta</taxon>
        <taxon>Magnoliopsida</taxon>
        <taxon>eudicotyledons</taxon>
        <taxon>Gunneridae</taxon>
        <taxon>Pentapetalae</taxon>
        <taxon>rosids</taxon>
        <taxon>malvids</taxon>
        <taxon>Brassicales</taxon>
        <taxon>Brassicaceae</taxon>
        <taxon>Camelineae</taxon>
        <taxon>Arabidopsis</taxon>
    </lineage>
</organism>
<dbReference type="EMBL" id="LR881466">
    <property type="protein sequence ID" value="CAD5314415.1"/>
    <property type="molecule type" value="Genomic_DNA"/>
</dbReference>
<dbReference type="PROSITE" id="PS50158">
    <property type="entry name" value="ZF_CCHC"/>
    <property type="match status" value="2"/>
</dbReference>
<evidence type="ECO:0000256" key="1">
    <source>
        <dbReference type="PROSITE-ProRule" id="PRU00047"/>
    </source>
</evidence>
<gene>
    <name evidence="4" type="ORF">AT9943_LOCUS2852</name>
</gene>
<dbReference type="SMART" id="SM00343">
    <property type="entry name" value="ZnF_C2HC"/>
    <property type="match status" value="2"/>
</dbReference>
<feature type="region of interest" description="Disordered" evidence="2">
    <location>
        <begin position="131"/>
        <end position="201"/>
    </location>
</feature>
<evidence type="ECO:0000256" key="2">
    <source>
        <dbReference type="SAM" id="MobiDB-lite"/>
    </source>
</evidence>
<keyword evidence="1" id="KW-0479">Metal-binding</keyword>
<dbReference type="Pfam" id="PF00098">
    <property type="entry name" value="zf-CCHC"/>
    <property type="match status" value="1"/>
</dbReference>
<keyword evidence="1" id="KW-0863">Zinc-finger</keyword>
<evidence type="ECO:0000313" key="4">
    <source>
        <dbReference type="EMBL" id="CAD5314415.1"/>
    </source>
</evidence>
<feature type="domain" description="CCHC-type" evidence="3">
    <location>
        <begin position="334"/>
        <end position="348"/>
    </location>
</feature>